<keyword evidence="1" id="KW-0812">Transmembrane</keyword>
<dbReference type="InterPro" id="IPR007047">
    <property type="entry name" value="Flp_Fap"/>
</dbReference>
<accession>A0A2A2WQZ6</accession>
<dbReference type="AlphaFoldDB" id="A0A2A2WQZ6"/>
<comment type="caution">
    <text evidence="2">The sequence shown here is derived from an EMBL/GenBank/DDBJ whole genome shotgun (WGS) entry which is preliminary data.</text>
</comment>
<keyword evidence="3" id="KW-1185">Reference proteome</keyword>
<evidence type="ECO:0000256" key="1">
    <source>
        <dbReference type="SAM" id="Phobius"/>
    </source>
</evidence>
<organism evidence="2 3">
    <name type="scientific">Dietzia natronolimnaea</name>
    <dbReference type="NCBI Taxonomy" id="161920"/>
    <lineage>
        <taxon>Bacteria</taxon>
        <taxon>Bacillati</taxon>
        <taxon>Actinomycetota</taxon>
        <taxon>Actinomycetes</taxon>
        <taxon>Mycobacteriales</taxon>
        <taxon>Dietziaceae</taxon>
        <taxon>Dietzia</taxon>
    </lineage>
</organism>
<evidence type="ECO:0000313" key="2">
    <source>
        <dbReference type="EMBL" id="PAY23394.1"/>
    </source>
</evidence>
<dbReference type="OrthoDB" id="5121461at2"/>
<sequence>MSQVAAYFFTLYALVSDRFEDRKDRGATAVEYGLMVGLIAVAIILVVTALGGQLQTLFQNVTAAIPNGTPPPAGG</sequence>
<dbReference type="Proteomes" id="UP000218810">
    <property type="component" value="Unassembled WGS sequence"/>
</dbReference>
<keyword evidence="1" id="KW-1133">Transmembrane helix</keyword>
<dbReference type="Pfam" id="PF04964">
    <property type="entry name" value="Flp_Fap"/>
    <property type="match status" value="1"/>
</dbReference>
<keyword evidence="1" id="KW-0472">Membrane</keyword>
<dbReference type="EMBL" id="NTGA01000015">
    <property type="protein sequence ID" value="PAY23394.1"/>
    <property type="molecule type" value="Genomic_DNA"/>
</dbReference>
<name>A0A2A2WQZ6_9ACTN</name>
<protein>
    <submittedName>
        <fullName evidence="2">Flp family type IVb pilin</fullName>
    </submittedName>
</protein>
<evidence type="ECO:0000313" key="3">
    <source>
        <dbReference type="Proteomes" id="UP000218810"/>
    </source>
</evidence>
<gene>
    <name evidence="2" type="ORF">CEY15_08765</name>
</gene>
<feature type="transmembrane region" description="Helical" evidence="1">
    <location>
        <begin position="32"/>
        <end position="50"/>
    </location>
</feature>
<proteinExistence type="predicted"/>
<dbReference type="RefSeq" id="WP_095718105.1">
    <property type="nucleotide sequence ID" value="NZ_NTGA01000015.1"/>
</dbReference>
<reference evidence="3" key="1">
    <citation type="submission" date="2017-09" db="EMBL/GenBank/DDBJ databases">
        <authorList>
            <person name="Zhang Y."/>
            <person name="Huang X."/>
            <person name="Liu J."/>
            <person name="Lu L."/>
            <person name="Peng K."/>
        </authorList>
    </citation>
    <scope>NUCLEOTIDE SEQUENCE [LARGE SCALE GENOMIC DNA]</scope>
    <source>
        <strain evidence="3">S-XJ-1</strain>
    </source>
</reference>